<feature type="non-terminal residue" evidence="5">
    <location>
        <position position="133"/>
    </location>
</feature>
<dbReference type="PANTHER" id="PTHR32479">
    <property type="entry name" value="GLYCOLATE OXIDASE IRON-SULFUR SUBUNIT"/>
    <property type="match status" value="1"/>
</dbReference>
<reference evidence="5 6" key="1">
    <citation type="submission" date="2019-10" db="EMBL/GenBank/DDBJ databases">
        <title>Lysobacter alkalisoli sp. nov., isolated from saline-alkaline soil.</title>
        <authorList>
            <person name="Sun J.-Q."/>
        </authorList>
    </citation>
    <scope>NUCLEOTIDE SEQUENCE [LARGE SCALE GENOMIC DNA]</scope>
    <source>
        <strain evidence="5 6">KCTC 42381</strain>
    </source>
</reference>
<accession>A0A508AEV9</accession>
<keyword evidence="3" id="KW-0411">Iron-sulfur</keyword>
<evidence type="ECO:0000256" key="3">
    <source>
        <dbReference type="ARBA" id="ARBA00023014"/>
    </source>
</evidence>
<feature type="domain" description="4Fe-4S ferredoxin-type" evidence="4">
    <location>
        <begin position="63"/>
        <end position="86"/>
    </location>
</feature>
<dbReference type="Gene3D" id="1.10.1060.10">
    <property type="entry name" value="Alpha-helical ferredoxin"/>
    <property type="match status" value="1"/>
</dbReference>
<evidence type="ECO:0000313" key="5">
    <source>
        <dbReference type="EMBL" id="KAB8175656.1"/>
    </source>
</evidence>
<dbReference type="PROSITE" id="PS51379">
    <property type="entry name" value="4FE4S_FER_2"/>
    <property type="match status" value="2"/>
</dbReference>
<dbReference type="RefSeq" id="WP_141482745.1">
    <property type="nucleotide sequence ID" value="NZ_VICD02000230.1"/>
</dbReference>
<dbReference type="EMBL" id="VICD02000230">
    <property type="protein sequence ID" value="KAB8175656.1"/>
    <property type="molecule type" value="Genomic_DNA"/>
</dbReference>
<gene>
    <name evidence="5" type="ORF">FKV24_013530</name>
</gene>
<keyword evidence="2" id="KW-0408">Iron</keyword>
<evidence type="ECO:0000256" key="2">
    <source>
        <dbReference type="ARBA" id="ARBA00023004"/>
    </source>
</evidence>
<evidence type="ECO:0000313" key="6">
    <source>
        <dbReference type="Proteomes" id="UP000320431"/>
    </source>
</evidence>
<dbReference type="InterPro" id="IPR009051">
    <property type="entry name" value="Helical_ferredxn"/>
</dbReference>
<dbReference type="Pfam" id="PF13183">
    <property type="entry name" value="Fer4_8"/>
    <property type="match status" value="1"/>
</dbReference>
<dbReference type="InterPro" id="IPR017900">
    <property type="entry name" value="4Fe4S_Fe_S_CS"/>
</dbReference>
<organism evidence="5 6">
    <name type="scientific">Marilutibacter maris</name>
    <dbReference type="NCBI Taxonomy" id="1605891"/>
    <lineage>
        <taxon>Bacteria</taxon>
        <taxon>Pseudomonadati</taxon>
        <taxon>Pseudomonadota</taxon>
        <taxon>Gammaproteobacteria</taxon>
        <taxon>Lysobacterales</taxon>
        <taxon>Lysobacteraceae</taxon>
        <taxon>Marilutibacter</taxon>
    </lineage>
</organism>
<name>A0A508AEV9_9GAMM</name>
<dbReference type="AlphaFoldDB" id="A0A508AEV9"/>
<proteinExistence type="predicted"/>
<feature type="domain" description="4Fe-4S ferredoxin-type" evidence="4">
    <location>
        <begin position="12"/>
        <end position="42"/>
    </location>
</feature>
<dbReference type="GO" id="GO:0051536">
    <property type="term" value="F:iron-sulfur cluster binding"/>
    <property type="evidence" value="ECO:0007669"/>
    <property type="project" value="UniProtKB-KW"/>
</dbReference>
<dbReference type="PROSITE" id="PS00198">
    <property type="entry name" value="4FE4S_FER_1"/>
    <property type="match status" value="2"/>
</dbReference>
<dbReference type="Proteomes" id="UP000320431">
    <property type="component" value="Unassembled WGS sequence"/>
</dbReference>
<sequence length="133" mass="14509">MPAPSRPTDERAALQALADRCVQCGLCLPACPTYARERLEAESPRGRIALARALATGSLAATGLGEAHLDHCLGCRGCEAVCPAGVEYDRLLVLARSQQRQRRRPGRLQRLLETLAARPALLSRLLRLYRSAH</sequence>
<evidence type="ECO:0000259" key="4">
    <source>
        <dbReference type="PROSITE" id="PS51379"/>
    </source>
</evidence>
<keyword evidence="1" id="KW-0479">Metal-binding</keyword>
<dbReference type="PANTHER" id="PTHR32479:SF17">
    <property type="entry name" value="GLYCOLATE OXIDASE IRON-SULFUR SUBUNIT"/>
    <property type="match status" value="1"/>
</dbReference>
<evidence type="ECO:0000256" key="1">
    <source>
        <dbReference type="ARBA" id="ARBA00022723"/>
    </source>
</evidence>
<protein>
    <submittedName>
        <fullName evidence="5">4Fe-4S dicluster domain-containing protein</fullName>
    </submittedName>
</protein>
<comment type="caution">
    <text evidence="5">The sequence shown here is derived from an EMBL/GenBank/DDBJ whole genome shotgun (WGS) entry which is preliminary data.</text>
</comment>
<dbReference type="GO" id="GO:0046872">
    <property type="term" value="F:metal ion binding"/>
    <property type="evidence" value="ECO:0007669"/>
    <property type="project" value="UniProtKB-KW"/>
</dbReference>
<dbReference type="InterPro" id="IPR017896">
    <property type="entry name" value="4Fe4S_Fe-S-bd"/>
</dbReference>
<dbReference type="SUPFAM" id="SSF46548">
    <property type="entry name" value="alpha-helical ferredoxin"/>
    <property type="match status" value="1"/>
</dbReference>